<dbReference type="PANTHER" id="PTHR40465">
    <property type="entry name" value="CHROMOSOME 1, WHOLE GENOME SHOTGUN SEQUENCE"/>
    <property type="match status" value="1"/>
</dbReference>
<dbReference type="OrthoDB" id="3183258at2759"/>
<dbReference type="InterPro" id="IPR045339">
    <property type="entry name" value="DUF6534"/>
</dbReference>
<dbReference type="EMBL" id="KN840554">
    <property type="protein sequence ID" value="KIP05076.1"/>
    <property type="molecule type" value="Genomic_DNA"/>
</dbReference>
<evidence type="ECO:0000313" key="5">
    <source>
        <dbReference type="Proteomes" id="UP000053257"/>
    </source>
</evidence>
<evidence type="ECO:0000313" key="4">
    <source>
        <dbReference type="EMBL" id="KIP05076.1"/>
    </source>
</evidence>
<feature type="compositionally biased region" description="Polar residues" evidence="1">
    <location>
        <begin position="141"/>
        <end position="150"/>
    </location>
</feature>
<dbReference type="STRING" id="745531.A0A0C3RV47"/>
<organism evidence="4 5">
    <name type="scientific">Phlebiopsis gigantea (strain 11061_1 CR5-6)</name>
    <name type="common">White-rot fungus</name>
    <name type="synonym">Peniophora gigantea</name>
    <dbReference type="NCBI Taxonomy" id="745531"/>
    <lineage>
        <taxon>Eukaryota</taxon>
        <taxon>Fungi</taxon>
        <taxon>Dikarya</taxon>
        <taxon>Basidiomycota</taxon>
        <taxon>Agaricomycotina</taxon>
        <taxon>Agaricomycetes</taxon>
        <taxon>Polyporales</taxon>
        <taxon>Phanerochaetaceae</taxon>
        <taxon>Phlebiopsis</taxon>
    </lineage>
</organism>
<dbReference type="Proteomes" id="UP000053257">
    <property type="component" value="Unassembled WGS sequence"/>
</dbReference>
<protein>
    <recommendedName>
        <fullName evidence="3">DUF6534 domain-containing protein</fullName>
    </recommendedName>
</protein>
<evidence type="ECO:0000256" key="1">
    <source>
        <dbReference type="SAM" id="MobiDB-lite"/>
    </source>
</evidence>
<dbReference type="AlphaFoldDB" id="A0A0C3RV47"/>
<evidence type="ECO:0000256" key="2">
    <source>
        <dbReference type="SAM" id="Phobius"/>
    </source>
</evidence>
<sequence length="162" mass="18140">MRGKKFQHPYFRCRGSLTRYSKRKTGFSQTDNAVNKLIGMIVTNGLLTASFTILHLTTFLSLTSGLHMIFNYANVKLYSNAVLASLNSRRDPSAVHYDEDKLKDRGLNFAERSSSRRPAVEVTVTEERHETVDIGPLPKSNWPQDASDITESFDGPKISGSV</sequence>
<dbReference type="HOGENOM" id="CLU_1635996_0_0_1"/>
<proteinExistence type="predicted"/>
<feature type="domain" description="DUF6534" evidence="3">
    <location>
        <begin position="16"/>
        <end position="90"/>
    </location>
</feature>
<accession>A0A0C3RV47</accession>
<evidence type="ECO:0000259" key="3">
    <source>
        <dbReference type="Pfam" id="PF20152"/>
    </source>
</evidence>
<keyword evidence="2" id="KW-0472">Membrane</keyword>
<name>A0A0C3RV47_PHLG1</name>
<keyword evidence="2" id="KW-1133">Transmembrane helix</keyword>
<dbReference type="Pfam" id="PF20152">
    <property type="entry name" value="DUF6534"/>
    <property type="match status" value="1"/>
</dbReference>
<gene>
    <name evidence="4" type="ORF">PHLGIDRAFT_120176</name>
</gene>
<feature type="transmembrane region" description="Helical" evidence="2">
    <location>
        <begin position="37"/>
        <end position="62"/>
    </location>
</feature>
<dbReference type="PANTHER" id="PTHR40465:SF1">
    <property type="entry name" value="DUF6534 DOMAIN-CONTAINING PROTEIN"/>
    <property type="match status" value="1"/>
</dbReference>
<keyword evidence="5" id="KW-1185">Reference proteome</keyword>
<reference evidence="4 5" key="1">
    <citation type="journal article" date="2014" name="PLoS Genet.">
        <title>Analysis of the Phlebiopsis gigantea genome, transcriptome and secretome provides insight into its pioneer colonization strategies of wood.</title>
        <authorList>
            <person name="Hori C."/>
            <person name="Ishida T."/>
            <person name="Igarashi K."/>
            <person name="Samejima M."/>
            <person name="Suzuki H."/>
            <person name="Master E."/>
            <person name="Ferreira P."/>
            <person name="Ruiz-Duenas F.J."/>
            <person name="Held B."/>
            <person name="Canessa P."/>
            <person name="Larrondo L.F."/>
            <person name="Schmoll M."/>
            <person name="Druzhinina I.S."/>
            <person name="Kubicek C.P."/>
            <person name="Gaskell J.A."/>
            <person name="Kersten P."/>
            <person name="St John F."/>
            <person name="Glasner J."/>
            <person name="Sabat G."/>
            <person name="Splinter BonDurant S."/>
            <person name="Syed K."/>
            <person name="Yadav J."/>
            <person name="Mgbeahuruike A.C."/>
            <person name="Kovalchuk A."/>
            <person name="Asiegbu F.O."/>
            <person name="Lackner G."/>
            <person name="Hoffmeister D."/>
            <person name="Rencoret J."/>
            <person name="Gutierrez A."/>
            <person name="Sun H."/>
            <person name="Lindquist E."/>
            <person name="Barry K."/>
            <person name="Riley R."/>
            <person name="Grigoriev I.V."/>
            <person name="Henrissat B."/>
            <person name="Kues U."/>
            <person name="Berka R.M."/>
            <person name="Martinez A.T."/>
            <person name="Covert S.F."/>
            <person name="Blanchette R.A."/>
            <person name="Cullen D."/>
        </authorList>
    </citation>
    <scope>NUCLEOTIDE SEQUENCE [LARGE SCALE GENOMIC DNA]</scope>
    <source>
        <strain evidence="4 5">11061_1 CR5-6</strain>
    </source>
</reference>
<keyword evidence="2" id="KW-0812">Transmembrane</keyword>
<feature type="region of interest" description="Disordered" evidence="1">
    <location>
        <begin position="110"/>
        <end position="162"/>
    </location>
</feature>